<name>A0A7C9LDN0_9BACT</name>
<evidence type="ECO:0000256" key="1">
    <source>
        <dbReference type="SAM" id="Phobius"/>
    </source>
</evidence>
<organism evidence="2 3">
    <name type="scientific">Prevotella vespertina</name>
    <dbReference type="NCBI Taxonomy" id="2608404"/>
    <lineage>
        <taxon>Bacteria</taxon>
        <taxon>Pseudomonadati</taxon>
        <taxon>Bacteroidota</taxon>
        <taxon>Bacteroidia</taxon>
        <taxon>Bacteroidales</taxon>
        <taxon>Prevotellaceae</taxon>
        <taxon>Prevotella</taxon>
    </lineage>
</organism>
<sequence length="235" mass="26852">MMEEKTPTNKLQKVHQNETKGQTIAGFLPKSWKAMGCLLLPIVLIVILIGAFSWLNGSNEIGISTDNKIDITPTRIQEIQDIGQWEFLAINDEELIDTINHGFFSDDELVRIYYGTIRMGIDLHHAEPQWLQVEDDSIVVAKLPPIELLDRNFIDEAHTRSFFEKGDWSSADREALYRRAYNKMIARCLTPANIKIAEENARRQFTQFLKAMGYKNVKVTLSAPQSPKSLMQKEG</sequence>
<evidence type="ECO:0000313" key="2">
    <source>
        <dbReference type="EMBL" id="MUL27816.1"/>
    </source>
</evidence>
<dbReference type="Pfam" id="PF14014">
    <property type="entry name" value="DUF4230"/>
    <property type="match status" value="1"/>
</dbReference>
<proteinExistence type="predicted"/>
<evidence type="ECO:0000313" key="3">
    <source>
        <dbReference type="Proteomes" id="UP000482295"/>
    </source>
</evidence>
<feature type="transmembrane region" description="Helical" evidence="1">
    <location>
        <begin position="37"/>
        <end position="55"/>
    </location>
</feature>
<keyword evidence="1" id="KW-0472">Membrane</keyword>
<accession>A0A7C9LDN0</accession>
<keyword evidence="1" id="KW-0812">Transmembrane</keyword>
<dbReference type="RefSeq" id="WP_155715846.1">
    <property type="nucleotide sequence ID" value="NZ_VVIQ01000004.1"/>
</dbReference>
<reference evidence="2 3" key="1">
    <citation type="submission" date="2019-09" db="EMBL/GenBank/DDBJ databases">
        <title>Prevotella A2879 sp. nov., isolated from an abscess of a patient.</title>
        <authorList>
            <person name="Buhl M."/>
            <person name="Oberhettinger P."/>
        </authorList>
    </citation>
    <scope>NUCLEOTIDE SEQUENCE [LARGE SCALE GENOMIC DNA]</scope>
    <source>
        <strain evidence="2 3">A2879</strain>
    </source>
</reference>
<dbReference type="EMBL" id="VVIQ01000004">
    <property type="protein sequence ID" value="MUL27816.1"/>
    <property type="molecule type" value="Genomic_DNA"/>
</dbReference>
<keyword evidence="3" id="KW-1185">Reference proteome</keyword>
<dbReference type="Proteomes" id="UP000482295">
    <property type="component" value="Unassembled WGS sequence"/>
</dbReference>
<dbReference type="InterPro" id="IPR025324">
    <property type="entry name" value="DUF4230"/>
</dbReference>
<protein>
    <submittedName>
        <fullName evidence="2">DUF4230 domain-containing protein</fullName>
    </submittedName>
</protein>
<keyword evidence="1" id="KW-1133">Transmembrane helix</keyword>
<dbReference type="AlphaFoldDB" id="A0A7C9LDN0"/>
<comment type="caution">
    <text evidence="2">The sequence shown here is derived from an EMBL/GenBank/DDBJ whole genome shotgun (WGS) entry which is preliminary data.</text>
</comment>
<gene>
    <name evidence="2" type="ORF">F0475_05760</name>
</gene>